<organism evidence="1 2">
    <name type="scientific">Marinobacter nitratireducens</name>
    <dbReference type="NCBI Taxonomy" id="1137280"/>
    <lineage>
        <taxon>Bacteria</taxon>
        <taxon>Pseudomonadati</taxon>
        <taxon>Pseudomonadota</taxon>
        <taxon>Gammaproteobacteria</taxon>
        <taxon>Pseudomonadales</taxon>
        <taxon>Marinobacteraceae</taxon>
        <taxon>Marinobacter</taxon>
    </lineage>
</organism>
<evidence type="ECO:0000313" key="1">
    <source>
        <dbReference type="EMBL" id="KEF32741.1"/>
    </source>
</evidence>
<gene>
    <name evidence="1" type="ORF">D777_01375</name>
</gene>
<name>A0A072N5F8_9GAMM</name>
<dbReference type="Proteomes" id="UP000035057">
    <property type="component" value="Unassembled WGS sequence"/>
</dbReference>
<dbReference type="AlphaFoldDB" id="A0A072N5F8"/>
<accession>A0A072N5F8</accession>
<proteinExistence type="predicted"/>
<reference evidence="1 2" key="1">
    <citation type="submission" date="2012-12" db="EMBL/GenBank/DDBJ databases">
        <title>Genome assembly of Marinobacter sp. AK21.</title>
        <authorList>
            <person name="Khatri I."/>
            <person name="Kumar R."/>
            <person name="Vaidya B."/>
            <person name="Subramanian S."/>
            <person name="Pinnaka A."/>
        </authorList>
    </citation>
    <scope>NUCLEOTIDE SEQUENCE [LARGE SCALE GENOMIC DNA]</scope>
    <source>
        <strain evidence="1 2">AK21</strain>
    </source>
</reference>
<dbReference type="PATRIC" id="fig|1137280.3.peg.1190"/>
<evidence type="ECO:0000313" key="2">
    <source>
        <dbReference type="Proteomes" id="UP000035057"/>
    </source>
</evidence>
<dbReference type="EMBL" id="ANIE01000003">
    <property type="protein sequence ID" value="KEF32741.1"/>
    <property type="molecule type" value="Genomic_DNA"/>
</dbReference>
<protein>
    <submittedName>
        <fullName evidence="1">Uncharacterized protein</fullName>
    </submittedName>
</protein>
<sequence length="47" mass="5275">MIHKGKIRAPIIHAHGGCGERLLLRRLRAGCCAKSGQVLLAHRFRWS</sequence>
<comment type="caution">
    <text evidence="1">The sequence shown here is derived from an EMBL/GenBank/DDBJ whole genome shotgun (WGS) entry which is preliminary data.</text>
</comment>
<keyword evidence="2" id="KW-1185">Reference proteome</keyword>